<feature type="transmembrane region" description="Helical" evidence="1">
    <location>
        <begin position="84"/>
        <end position="109"/>
    </location>
</feature>
<protein>
    <submittedName>
        <fullName evidence="2">Uncharacterized protein</fullName>
    </submittedName>
</protein>
<dbReference type="Proteomes" id="UP000286510">
    <property type="component" value="Unassembled WGS sequence"/>
</dbReference>
<evidence type="ECO:0000313" key="3">
    <source>
        <dbReference type="Proteomes" id="UP000286510"/>
    </source>
</evidence>
<evidence type="ECO:0000256" key="1">
    <source>
        <dbReference type="SAM" id="Phobius"/>
    </source>
</evidence>
<comment type="caution">
    <text evidence="2">The sequence shown here is derived from an EMBL/GenBank/DDBJ whole genome shotgun (WGS) entry which is preliminary data.</text>
</comment>
<keyword evidence="1" id="KW-0812">Transmembrane</keyword>
<reference evidence="2 3" key="1">
    <citation type="submission" date="2018-08" db="EMBL/GenBank/DDBJ databases">
        <title>Aphanomyces genome sequencing and annotation.</title>
        <authorList>
            <person name="Minardi D."/>
            <person name="Oidtmann B."/>
            <person name="Van Der Giezen M."/>
            <person name="Studholme D.J."/>
        </authorList>
    </citation>
    <scope>NUCLEOTIDE SEQUENCE [LARGE SCALE GENOMIC DNA]</scope>
    <source>
        <strain evidence="2 3">FDL457</strain>
    </source>
</reference>
<accession>A0A3R6XCR4</accession>
<dbReference type="AlphaFoldDB" id="A0A3R6XCR4"/>
<keyword evidence="1" id="KW-1133">Transmembrane helix</keyword>
<evidence type="ECO:0000313" key="2">
    <source>
        <dbReference type="EMBL" id="RHZ18194.1"/>
    </source>
</evidence>
<dbReference type="EMBL" id="QUTF01013382">
    <property type="protein sequence ID" value="RHZ18194.1"/>
    <property type="molecule type" value="Genomic_DNA"/>
</dbReference>
<name>A0A3R6XCR4_APHAT</name>
<proteinExistence type="predicted"/>
<gene>
    <name evidence="2" type="ORF">DYB26_012462</name>
</gene>
<feature type="non-terminal residue" evidence="2">
    <location>
        <position position="317"/>
    </location>
</feature>
<keyword evidence="1" id="KW-0472">Membrane</keyword>
<sequence>MFTLREMSASSSVESVPHAEPLPSVEYVLHGKPLSSVESLSSVELLSSVGSVPYGEPLPLTFDALALGRATRPKRRVYKKHYRGLCYFFGLIWDYTSLLICAMTIPSMLQPSGEHPKVPAGSQPADGVELWTMMIFHIRLSFRADEGIDVMCSQFLPPLTSVDEFGTVTMLDVQISGKTGKKKWIVLSLIEVTKVAMKLPLYQSEEFFVKTDEGLRLAMLEFLRVPEHFALMTGQATKGKAMKGGQRLTKAHGHSLMAQYVNKIVVDGKIFTVESKLDSICPYYNDMNALFGERQNFRPSYTLETNNHGRLHIFANT</sequence>
<organism evidence="2 3">
    <name type="scientific">Aphanomyces astaci</name>
    <name type="common">Crayfish plague agent</name>
    <dbReference type="NCBI Taxonomy" id="112090"/>
    <lineage>
        <taxon>Eukaryota</taxon>
        <taxon>Sar</taxon>
        <taxon>Stramenopiles</taxon>
        <taxon>Oomycota</taxon>
        <taxon>Saprolegniomycetes</taxon>
        <taxon>Saprolegniales</taxon>
        <taxon>Verrucalvaceae</taxon>
        <taxon>Aphanomyces</taxon>
    </lineage>
</organism>